<sequence>MQFDPLNDAFTRIFNAESAGHYEVTVRPASKLLGSMLSIMQKSGYVGEYEPLDDGRGGGYRIELVGAINRCGIIKPRYSVQRSEYEKWESRYLPAQDFGLLIMSTNQGVMNHYEAKKERIGGRLLAYIF</sequence>
<dbReference type="HAMAP" id="MF_01302_A">
    <property type="entry name" value="Ribosomal_uS8_A"/>
    <property type="match status" value="1"/>
</dbReference>
<reference evidence="9" key="2">
    <citation type="journal article" date="2015" name="ISME J.">
        <title>A new class of marine Euryarchaeota group II from the Mediterranean deep chlorophyll maximum.</title>
        <authorList>
            <person name="Martin-Cuadrado A.B."/>
            <person name="Garcia-Heredia I."/>
            <person name="Molto A.G."/>
            <person name="Lopez-Ubeda R."/>
            <person name="Kimes N."/>
            <person name="Lopez-Garcia P."/>
            <person name="Moreira D."/>
            <person name="Rodriguez-Valera F."/>
        </authorList>
    </citation>
    <scope>NUCLEOTIDE SEQUENCE</scope>
</reference>
<evidence type="ECO:0000256" key="5">
    <source>
        <dbReference type="ARBA" id="ARBA00022884"/>
    </source>
</evidence>
<dbReference type="GO" id="GO:0006412">
    <property type="term" value="P:translation"/>
    <property type="evidence" value="ECO:0007669"/>
    <property type="project" value="UniProtKB-UniRule"/>
</dbReference>
<dbReference type="SUPFAM" id="SSF56047">
    <property type="entry name" value="Ribosomal protein S8"/>
    <property type="match status" value="1"/>
</dbReference>
<keyword evidence="4 8" id="KW-0699">rRNA-binding</keyword>
<evidence type="ECO:0000256" key="4">
    <source>
        <dbReference type="ARBA" id="ARBA00022730"/>
    </source>
</evidence>
<comment type="similarity">
    <text evidence="2 8">Belongs to the universal ribosomal protein uS8 family.</text>
</comment>
<dbReference type="GO" id="GO:0003735">
    <property type="term" value="F:structural constituent of ribosome"/>
    <property type="evidence" value="ECO:0007669"/>
    <property type="project" value="InterPro"/>
</dbReference>
<comment type="function">
    <text evidence="1 8">One of the primary rRNA binding proteins, it binds directly to 16S rRNA central domain where it helps coordinate assembly of the platform of the 30S subunit.</text>
</comment>
<dbReference type="AlphaFoldDB" id="A0A1B1TBW8"/>
<keyword evidence="6 8" id="KW-0689">Ribosomal protein</keyword>
<dbReference type="Gene3D" id="3.30.1490.10">
    <property type="match status" value="1"/>
</dbReference>
<dbReference type="PANTHER" id="PTHR11758">
    <property type="entry name" value="40S RIBOSOMAL PROTEIN S15A"/>
    <property type="match status" value="1"/>
</dbReference>
<evidence type="ECO:0000313" key="9">
    <source>
        <dbReference type="EMBL" id="ANV79777.1"/>
    </source>
</evidence>
<proteinExistence type="inferred from homology"/>
<accession>A0A1B1TBW8</accession>
<comment type="subunit">
    <text evidence="3 8">Part of the 30S ribosomal subunit.</text>
</comment>
<gene>
    <name evidence="8" type="primary">rps8</name>
</gene>
<dbReference type="Pfam" id="PF00410">
    <property type="entry name" value="Ribosomal_S8"/>
    <property type="match status" value="1"/>
</dbReference>
<dbReference type="GO" id="GO:1990904">
    <property type="term" value="C:ribonucleoprotein complex"/>
    <property type="evidence" value="ECO:0007669"/>
    <property type="project" value="UniProtKB-KW"/>
</dbReference>
<dbReference type="FunFam" id="3.30.1490.10:FF:000002">
    <property type="entry name" value="40S ribosomal protein S15a"/>
    <property type="match status" value="1"/>
</dbReference>
<protein>
    <recommendedName>
        <fullName evidence="8">Small ribosomal subunit protein uS8</fullName>
    </recommendedName>
</protein>
<reference evidence="9" key="1">
    <citation type="submission" date="2014-11" db="EMBL/GenBank/DDBJ databases">
        <authorList>
            <person name="Zhu J."/>
            <person name="Qi W."/>
            <person name="Song R."/>
        </authorList>
    </citation>
    <scope>NUCLEOTIDE SEQUENCE</scope>
</reference>
<evidence type="ECO:0000256" key="7">
    <source>
        <dbReference type="ARBA" id="ARBA00023274"/>
    </source>
</evidence>
<dbReference type="InterPro" id="IPR000630">
    <property type="entry name" value="Ribosomal_uS8"/>
</dbReference>
<dbReference type="NCBIfam" id="NF003115">
    <property type="entry name" value="PRK04034.1"/>
    <property type="match status" value="1"/>
</dbReference>
<dbReference type="GO" id="GO:0005840">
    <property type="term" value="C:ribosome"/>
    <property type="evidence" value="ECO:0007669"/>
    <property type="project" value="UniProtKB-KW"/>
</dbReference>
<organism evidence="9">
    <name type="scientific">Candidatus Thalassarchaea marina</name>
    <dbReference type="NCBI Taxonomy" id="1680828"/>
    <lineage>
        <taxon>Archaea</taxon>
        <taxon>Methanobacteriati</taxon>
        <taxon>Thermoplasmatota</taxon>
        <taxon>Candidatus Poseidoniia</taxon>
        <taxon>Candidatus Poseidoniia incertae sedis</taxon>
    </lineage>
</organism>
<dbReference type="Gene3D" id="3.30.1370.30">
    <property type="match status" value="1"/>
</dbReference>
<evidence type="ECO:0000256" key="8">
    <source>
        <dbReference type="HAMAP-Rule" id="MF_01302"/>
    </source>
</evidence>
<keyword evidence="5 8" id="KW-0694">RNA-binding</keyword>
<evidence type="ECO:0000256" key="1">
    <source>
        <dbReference type="ARBA" id="ARBA00002569"/>
    </source>
</evidence>
<evidence type="ECO:0000256" key="2">
    <source>
        <dbReference type="ARBA" id="ARBA00006471"/>
    </source>
</evidence>
<evidence type="ECO:0000256" key="3">
    <source>
        <dbReference type="ARBA" id="ARBA00011458"/>
    </source>
</evidence>
<evidence type="ECO:0000256" key="6">
    <source>
        <dbReference type="ARBA" id="ARBA00022980"/>
    </source>
</evidence>
<name>A0A1B1TBW8_9ARCH</name>
<dbReference type="GO" id="GO:0019843">
    <property type="term" value="F:rRNA binding"/>
    <property type="evidence" value="ECO:0007669"/>
    <property type="project" value="UniProtKB-UniRule"/>
</dbReference>
<dbReference type="EMBL" id="KP211851">
    <property type="protein sequence ID" value="ANV79777.1"/>
    <property type="molecule type" value="Genomic_DNA"/>
</dbReference>
<keyword evidence="7 8" id="KW-0687">Ribonucleoprotein</keyword>
<dbReference type="InterPro" id="IPR035987">
    <property type="entry name" value="Ribosomal_uS8_sf"/>
</dbReference>